<protein>
    <submittedName>
        <fullName evidence="5">SUMF1/EgtB/PvdO family nonheme iron enzyme</fullName>
    </submittedName>
</protein>
<dbReference type="Gene3D" id="3.90.1580.10">
    <property type="entry name" value="paralog of FGE (formylglycine-generating enzyme)"/>
    <property type="match status" value="1"/>
</dbReference>
<dbReference type="InterPro" id="IPR051043">
    <property type="entry name" value="Sulfatase_Mod_Factor_Kinase"/>
</dbReference>
<keyword evidence="2" id="KW-0732">Signal</keyword>
<dbReference type="Pfam" id="PF03781">
    <property type="entry name" value="FGE-sulfatase"/>
    <property type="match status" value="1"/>
</dbReference>
<evidence type="ECO:0000256" key="1">
    <source>
        <dbReference type="SAM" id="MobiDB-lite"/>
    </source>
</evidence>
<dbReference type="InterPro" id="IPR040698">
    <property type="entry name" value="HZS_alpha_mid"/>
</dbReference>
<dbReference type="EMBL" id="JAENIM010000041">
    <property type="protein sequence ID" value="MBK1791880.1"/>
    <property type="molecule type" value="Genomic_DNA"/>
</dbReference>
<dbReference type="PANTHER" id="PTHR23150:SF19">
    <property type="entry name" value="FORMYLGLYCINE-GENERATING ENZYME"/>
    <property type="match status" value="1"/>
</dbReference>
<accession>A0A8J7SJ39</accession>
<feature type="region of interest" description="Disordered" evidence="1">
    <location>
        <begin position="1068"/>
        <end position="1090"/>
    </location>
</feature>
<dbReference type="GO" id="GO:0120147">
    <property type="term" value="F:formylglycine-generating oxidase activity"/>
    <property type="evidence" value="ECO:0007669"/>
    <property type="project" value="TreeGrafter"/>
</dbReference>
<dbReference type="PANTHER" id="PTHR23150">
    <property type="entry name" value="SULFATASE MODIFYING FACTOR 1, 2"/>
    <property type="match status" value="1"/>
</dbReference>
<feature type="signal peptide" evidence="2">
    <location>
        <begin position="1"/>
        <end position="27"/>
    </location>
</feature>
<evidence type="ECO:0000256" key="2">
    <source>
        <dbReference type="SAM" id="SignalP"/>
    </source>
</evidence>
<feature type="domain" description="Sulfatase-modifying factor enzyme-like" evidence="3">
    <location>
        <begin position="915"/>
        <end position="1175"/>
    </location>
</feature>
<feature type="domain" description="Hydrazine synthase alpha subunit middle" evidence="4">
    <location>
        <begin position="601"/>
        <end position="691"/>
    </location>
</feature>
<dbReference type="SUPFAM" id="SSF69304">
    <property type="entry name" value="Tricorn protease N-terminal domain"/>
    <property type="match status" value="1"/>
</dbReference>
<evidence type="ECO:0000259" key="4">
    <source>
        <dbReference type="Pfam" id="PF18582"/>
    </source>
</evidence>
<dbReference type="InterPro" id="IPR011042">
    <property type="entry name" value="6-blade_b-propeller_TolB-like"/>
</dbReference>
<dbReference type="InterPro" id="IPR005532">
    <property type="entry name" value="SUMF_dom"/>
</dbReference>
<keyword evidence="6" id="KW-1185">Reference proteome</keyword>
<reference evidence="5" key="1">
    <citation type="submission" date="2021-01" db="EMBL/GenBank/DDBJ databases">
        <title>Modified the classification status of verrucomicrobia.</title>
        <authorList>
            <person name="Feng X."/>
        </authorList>
    </citation>
    <scope>NUCLEOTIDE SEQUENCE</scope>
    <source>
        <strain evidence="5">_KCTC 22039</strain>
    </source>
</reference>
<dbReference type="InterPro" id="IPR042095">
    <property type="entry name" value="SUMF_sf"/>
</dbReference>
<comment type="caution">
    <text evidence="5">The sequence shown here is derived from an EMBL/GenBank/DDBJ whole genome shotgun (WGS) entry which is preliminary data.</text>
</comment>
<dbReference type="Gene3D" id="2.120.10.30">
    <property type="entry name" value="TolB, C-terminal domain"/>
    <property type="match status" value="1"/>
</dbReference>
<dbReference type="SUPFAM" id="SSF48695">
    <property type="entry name" value="Multiheme cytochromes"/>
    <property type="match status" value="1"/>
</dbReference>
<gene>
    <name evidence="5" type="ORF">JIN82_12020</name>
</gene>
<evidence type="ECO:0000313" key="5">
    <source>
        <dbReference type="EMBL" id="MBK1791880.1"/>
    </source>
</evidence>
<feature type="compositionally biased region" description="Basic and acidic residues" evidence="1">
    <location>
        <begin position="1068"/>
        <end position="1089"/>
    </location>
</feature>
<name>A0A8J7SJ39_9BACT</name>
<dbReference type="Pfam" id="PF18582">
    <property type="entry name" value="HZS_alpha"/>
    <property type="match status" value="1"/>
</dbReference>
<evidence type="ECO:0000313" key="6">
    <source>
        <dbReference type="Proteomes" id="UP000624703"/>
    </source>
</evidence>
<sequence length="1178" mass="134186">MKSNYGNKCIRFLFLLLGMCLFEPCWGDQGKCELSDWYVGKEGVITDWPGDFDKASKSSNYYLEQNGQFNRALKIKNPKANQYLVATLTADRDYDQGLSVPQGNVKLRLNGKVLTKYQGSKIFYKMPLKKGVNTFEMMVPAMKTARKHQGVFMTLVDLEFIYPEYEKSLEDLRLSVANLAKEYPDYKTSKYSARMKKLEQGEDWDGLKALRYEALVTDNPMVDFDEIIFRRSQSDRLPANWRGNSEFTRRDKQVYSFDFGDSIERLNLRTGKTKEVYKPKSKKESLMDINLDYEAGKFLYSAINTETTTSEIYEMNIDGSGKRQLTTFLDEVDNYNAVYLPSGKIIYCSTASLNSVPCVRGKDYVGTLFEMEGDGSKPRMLTFDQENVWYPWVKENGKVQYSRWEYTDNSHYFTRILMEMNPDGTDNRSVYGSNSYWPNTLFYAKQIPGKTSQFSAIVSGHHGAARQGELWVFDQSLGSFEAEGAMYRIPGRGRTYEPRIIDKYVVGKWPMFLHPYPLGDGYFVVSGKMNPNAKWSLYLVDKFDNIIQLGESRDQMFEPIPLKKRNKPPVIPSRRDPNADDANLYIQNIYAGPGLEGIPEGEIGGLRLFTYGYAYRDTGNHDALAIEGGWDMKRVLGTVPVEKDGSVMVKIPHSMPISIQPLDKDGNAMQVMRSWLTAQPGETVSCVGCHEPSNTAPQPHATLASKKAPVSLKPWSDQPIHGFGFKREIQPVLDQYCVGCHDGSSDTPNFADNVDQKFGRASFSGAYMALHPYVRRPGPESDLHILTPMDVHTSTSELFQILEKGHHGVELSDEALEKLVTWADLNVPYHATWTEFDSDPLTLKWAKRTVEYKKRFANIDDDIEWVPALPTERPSFVKPPKQERPEALTHTNWPIDFANHKVEKKTIKFGDSELELVRVPAGEFVMGSVDGERDEFPQSVVKVDRAFWMSTTEVTNAQLREFNPEHNSRHINQQWKDHIFPGYPANDPQMPAIRVTWNDAMGFASWLGEQSGQTINLPTEAQWEWAARAGNDQPFFFGTTGFENYANLADTNIGDLAVYGIDPQPLPKERRTPLNDFVPRDESFDDGRMIPDGTGQYKANAFGLYDMIGNVAEWTRTSYKSYPYNEADGRNDLSKGDAKVVRGGSWRDRPHRATSSYRLKYAPYQKVYNVGFRVIIED</sequence>
<proteinExistence type="predicted"/>
<dbReference type="SUPFAM" id="SSF56436">
    <property type="entry name" value="C-type lectin-like"/>
    <property type="match status" value="1"/>
</dbReference>
<dbReference type="InterPro" id="IPR036280">
    <property type="entry name" value="Multihaem_cyt_sf"/>
</dbReference>
<dbReference type="InterPro" id="IPR016187">
    <property type="entry name" value="CTDL_fold"/>
</dbReference>
<feature type="chain" id="PRO_5035276466" evidence="2">
    <location>
        <begin position="28"/>
        <end position="1178"/>
    </location>
</feature>
<organism evidence="5 6">
    <name type="scientific">Persicirhabdus sediminis</name>
    <dbReference type="NCBI Taxonomy" id="454144"/>
    <lineage>
        <taxon>Bacteria</taxon>
        <taxon>Pseudomonadati</taxon>
        <taxon>Verrucomicrobiota</taxon>
        <taxon>Verrucomicrobiia</taxon>
        <taxon>Verrucomicrobiales</taxon>
        <taxon>Verrucomicrobiaceae</taxon>
        <taxon>Persicirhabdus</taxon>
    </lineage>
</organism>
<evidence type="ECO:0000259" key="3">
    <source>
        <dbReference type="Pfam" id="PF03781"/>
    </source>
</evidence>
<dbReference type="Proteomes" id="UP000624703">
    <property type="component" value="Unassembled WGS sequence"/>
</dbReference>
<dbReference type="AlphaFoldDB" id="A0A8J7SJ39"/>